<feature type="repeat" description="ANK" evidence="3">
    <location>
        <begin position="180"/>
        <end position="212"/>
    </location>
</feature>
<reference evidence="4" key="1">
    <citation type="journal article" date="2023" name="Mol. Phylogenet. Evol.">
        <title>Genome-scale phylogeny and comparative genomics of the fungal order Sordariales.</title>
        <authorList>
            <person name="Hensen N."/>
            <person name="Bonometti L."/>
            <person name="Westerberg I."/>
            <person name="Brannstrom I.O."/>
            <person name="Guillou S."/>
            <person name="Cros-Aarteil S."/>
            <person name="Calhoun S."/>
            <person name="Haridas S."/>
            <person name="Kuo A."/>
            <person name="Mondo S."/>
            <person name="Pangilinan J."/>
            <person name="Riley R."/>
            <person name="LaButti K."/>
            <person name="Andreopoulos B."/>
            <person name="Lipzen A."/>
            <person name="Chen C."/>
            <person name="Yan M."/>
            <person name="Daum C."/>
            <person name="Ng V."/>
            <person name="Clum A."/>
            <person name="Steindorff A."/>
            <person name="Ohm R.A."/>
            <person name="Martin F."/>
            <person name="Silar P."/>
            <person name="Natvig D.O."/>
            <person name="Lalanne C."/>
            <person name="Gautier V."/>
            <person name="Ament-Velasquez S.L."/>
            <person name="Kruys A."/>
            <person name="Hutchinson M.I."/>
            <person name="Powell A.J."/>
            <person name="Barry K."/>
            <person name="Miller A.N."/>
            <person name="Grigoriev I.V."/>
            <person name="Debuchy R."/>
            <person name="Gladieux P."/>
            <person name="Hiltunen Thoren M."/>
            <person name="Johannesson H."/>
        </authorList>
    </citation>
    <scope>NUCLEOTIDE SEQUENCE</scope>
    <source>
        <strain evidence="4">CBS 118394</strain>
    </source>
</reference>
<comment type="caution">
    <text evidence="4">The sequence shown here is derived from an EMBL/GenBank/DDBJ whole genome shotgun (WGS) entry which is preliminary data.</text>
</comment>
<dbReference type="PRINTS" id="PR01415">
    <property type="entry name" value="ANKYRIN"/>
</dbReference>
<sequence length="242" mass="26531">MDVLSGSHASARKNGWRHSACLCPTFLSLTTSQSAPRLSFSFRHNAVDRSTTYDDFTFLRYATTSWVAHTQQCDARSVSQEDLLALFAWPSNHLVELWVRIYRAIDRYTNECPVNGTSLLYVISRYGVFGLVTTTLQSTVIDVTDDHGRTPLSWAAENGHEAVVRTLLNAGATVDAKSDDGRTPLLWAARNGHEAVIQTLLDADATVDAKSNDGQTPLLWAARNGHEAVVRTLLDAGAIVNA</sequence>
<dbReference type="PANTHER" id="PTHR24180:SF45">
    <property type="entry name" value="POLY [ADP-RIBOSE] POLYMERASE TANKYRASE"/>
    <property type="match status" value="1"/>
</dbReference>
<feature type="repeat" description="ANK" evidence="3">
    <location>
        <begin position="213"/>
        <end position="242"/>
    </location>
</feature>
<accession>A0AAE0LZN0</accession>
<keyword evidence="1" id="KW-0677">Repeat</keyword>
<evidence type="ECO:0000313" key="4">
    <source>
        <dbReference type="EMBL" id="KAK3312784.1"/>
    </source>
</evidence>
<dbReference type="InterPro" id="IPR002110">
    <property type="entry name" value="Ankyrin_rpt"/>
</dbReference>
<dbReference type="Proteomes" id="UP001283341">
    <property type="component" value="Unassembled WGS sequence"/>
</dbReference>
<evidence type="ECO:0000256" key="1">
    <source>
        <dbReference type="ARBA" id="ARBA00022737"/>
    </source>
</evidence>
<evidence type="ECO:0000313" key="5">
    <source>
        <dbReference type="Proteomes" id="UP001283341"/>
    </source>
</evidence>
<proteinExistence type="predicted"/>
<keyword evidence="5" id="KW-1185">Reference proteome</keyword>
<evidence type="ECO:0000256" key="2">
    <source>
        <dbReference type="ARBA" id="ARBA00023043"/>
    </source>
</evidence>
<reference evidence="4" key="2">
    <citation type="submission" date="2023-06" db="EMBL/GenBank/DDBJ databases">
        <authorList>
            <consortium name="Lawrence Berkeley National Laboratory"/>
            <person name="Haridas S."/>
            <person name="Hensen N."/>
            <person name="Bonometti L."/>
            <person name="Westerberg I."/>
            <person name="Brannstrom I.O."/>
            <person name="Guillou S."/>
            <person name="Cros-Aarteil S."/>
            <person name="Calhoun S."/>
            <person name="Kuo A."/>
            <person name="Mondo S."/>
            <person name="Pangilinan J."/>
            <person name="Riley R."/>
            <person name="Labutti K."/>
            <person name="Andreopoulos B."/>
            <person name="Lipzen A."/>
            <person name="Chen C."/>
            <person name="Yanf M."/>
            <person name="Daum C."/>
            <person name="Ng V."/>
            <person name="Clum A."/>
            <person name="Steindorff A."/>
            <person name="Ohm R."/>
            <person name="Martin F."/>
            <person name="Silar P."/>
            <person name="Natvig D."/>
            <person name="Lalanne C."/>
            <person name="Gautier V."/>
            <person name="Ament-Velasquez S.L."/>
            <person name="Kruys A."/>
            <person name="Hutchinson M.I."/>
            <person name="Powell A.J."/>
            <person name="Barry K."/>
            <person name="Miller A.N."/>
            <person name="Grigoriev I.V."/>
            <person name="Debuchy R."/>
            <person name="Gladieux P."/>
            <person name="Thoren M.H."/>
            <person name="Johannesson H."/>
        </authorList>
    </citation>
    <scope>NUCLEOTIDE SEQUENCE</scope>
    <source>
        <strain evidence="4">CBS 118394</strain>
    </source>
</reference>
<dbReference type="AlphaFoldDB" id="A0AAE0LZN0"/>
<keyword evidence="2 3" id="KW-0040">ANK repeat</keyword>
<evidence type="ECO:0000256" key="3">
    <source>
        <dbReference type="PROSITE-ProRule" id="PRU00023"/>
    </source>
</evidence>
<gene>
    <name evidence="4" type="ORF">B0H66DRAFT_524239</name>
</gene>
<dbReference type="SMART" id="SM00248">
    <property type="entry name" value="ANK"/>
    <property type="match status" value="3"/>
</dbReference>
<dbReference type="PROSITE" id="PS50088">
    <property type="entry name" value="ANK_REPEAT"/>
    <property type="match status" value="3"/>
</dbReference>
<dbReference type="Pfam" id="PF12796">
    <property type="entry name" value="Ank_2"/>
    <property type="match status" value="1"/>
</dbReference>
<dbReference type="EMBL" id="JAUEDM010000008">
    <property type="protein sequence ID" value="KAK3312784.1"/>
    <property type="molecule type" value="Genomic_DNA"/>
</dbReference>
<dbReference type="PROSITE" id="PS50297">
    <property type="entry name" value="ANK_REP_REGION"/>
    <property type="match status" value="3"/>
</dbReference>
<dbReference type="InterPro" id="IPR036770">
    <property type="entry name" value="Ankyrin_rpt-contain_sf"/>
</dbReference>
<dbReference type="PANTHER" id="PTHR24180">
    <property type="entry name" value="CYCLIN-DEPENDENT KINASE INHIBITOR 2C-RELATED"/>
    <property type="match status" value="1"/>
</dbReference>
<dbReference type="SUPFAM" id="SSF48403">
    <property type="entry name" value="Ankyrin repeat"/>
    <property type="match status" value="1"/>
</dbReference>
<protein>
    <submittedName>
        <fullName evidence="4">Ankyrin repeat-containing domain protein</fullName>
    </submittedName>
</protein>
<organism evidence="4 5">
    <name type="scientific">Apodospora peruviana</name>
    <dbReference type="NCBI Taxonomy" id="516989"/>
    <lineage>
        <taxon>Eukaryota</taxon>
        <taxon>Fungi</taxon>
        <taxon>Dikarya</taxon>
        <taxon>Ascomycota</taxon>
        <taxon>Pezizomycotina</taxon>
        <taxon>Sordariomycetes</taxon>
        <taxon>Sordariomycetidae</taxon>
        <taxon>Sordariales</taxon>
        <taxon>Lasiosphaeriaceae</taxon>
        <taxon>Apodospora</taxon>
    </lineage>
</organism>
<feature type="repeat" description="ANK" evidence="3">
    <location>
        <begin position="147"/>
        <end position="179"/>
    </location>
</feature>
<dbReference type="Gene3D" id="1.25.40.20">
    <property type="entry name" value="Ankyrin repeat-containing domain"/>
    <property type="match status" value="1"/>
</dbReference>
<name>A0AAE0LZN0_9PEZI</name>
<dbReference type="InterPro" id="IPR051637">
    <property type="entry name" value="Ank_repeat_dom-contain_49"/>
</dbReference>